<comment type="similarity">
    <text evidence="2">Belongs to the class-V pyridoxal-phosphate-dependent aminotransferase family. Csd subfamily.</text>
</comment>
<evidence type="ECO:0000313" key="7">
    <source>
        <dbReference type="EMBL" id="RII31936.1"/>
    </source>
</evidence>
<evidence type="ECO:0000256" key="3">
    <source>
        <dbReference type="ARBA" id="ARBA00012239"/>
    </source>
</evidence>
<dbReference type="RefSeq" id="WP_119368278.1">
    <property type="nucleotide sequence ID" value="NZ_QXDJ01000011.1"/>
</dbReference>
<organism evidence="7 8">
    <name type="scientific">Clostridium chromiireducens</name>
    <dbReference type="NCBI Taxonomy" id="225345"/>
    <lineage>
        <taxon>Bacteria</taxon>
        <taxon>Bacillati</taxon>
        <taxon>Bacillota</taxon>
        <taxon>Clostridia</taxon>
        <taxon>Eubacteriales</taxon>
        <taxon>Clostridiaceae</taxon>
        <taxon>Clostridium</taxon>
    </lineage>
</organism>
<dbReference type="InterPro" id="IPR015424">
    <property type="entry name" value="PyrdxlP-dep_Trfase"/>
</dbReference>
<dbReference type="Pfam" id="PF00266">
    <property type="entry name" value="Aminotran_5"/>
    <property type="match status" value="1"/>
</dbReference>
<evidence type="ECO:0000256" key="1">
    <source>
        <dbReference type="ARBA" id="ARBA00001933"/>
    </source>
</evidence>
<dbReference type="AlphaFoldDB" id="A0A399ILQ5"/>
<comment type="caution">
    <text evidence="7">The sequence shown here is derived from an EMBL/GenBank/DDBJ whole genome shotgun (WGS) entry which is preliminary data.</text>
</comment>
<keyword evidence="7" id="KW-0032">Aminotransferase</keyword>
<protein>
    <recommendedName>
        <fullName evidence="3">cysteine desulfurase</fullName>
        <ecNumber evidence="3">2.8.1.7</ecNumber>
    </recommendedName>
</protein>
<dbReference type="Gene3D" id="3.40.640.10">
    <property type="entry name" value="Type I PLP-dependent aspartate aminotransferase-like (Major domain)"/>
    <property type="match status" value="1"/>
</dbReference>
<accession>A0A399ILQ5</accession>
<dbReference type="InterPro" id="IPR000192">
    <property type="entry name" value="Aminotrans_V_dom"/>
</dbReference>
<dbReference type="GO" id="GO:0008483">
    <property type="term" value="F:transaminase activity"/>
    <property type="evidence" value="ECO:0007669"/>
    <property type="project" value="UniProtKB-KW"/>
</dbReference>
<name>A0A399ILQ5_9CLOT</name>
<sequence length="386" mass="42193">MEVYLDNSSTTFPKPKQVIDSMYEYMLNVGGNAGRGNYNNSLKSNRYLYDARESVCNFFGYDSPSNVIFTGNVTMSLNMLIKGILNPGDHVITSSMEHNSVIRPLSFCKEHLNIKLDIVNADSRGFLDIDDFKSKITSKTKLVVITQASNVTGSIQDIHSIGEICNSHGVFFVIDSSQGAGVLDLNMKKIKANAIAFTGHKSLLGPQGVGGFILDSKFNESCSSLLHGGTGSLSSSLDQPDFLPDKFECGTHNLPGIIGLAEGIRYINSIGLNVIYEHNHDLMKNLIDGLLNISELEVYGDLSGKRLSTCVSINAKALDSSELSYYLDDHGIKTRAGLHCAPLAHKTIGTYPIGTVRLSISYFTTKKEIDYTLNTLNKIVTKLDLL</sequence>
<dbReference type="NCBIfam" id="TIGR01977">
    <property type="entry name" value="am_tr_V_EF2568"/>
    <property type="match status" value="1"/>
</dbReference>
<evidence type="ECO:0000256" key="2">
    <source>
        <dbReference type="ARBA" id="ARBA00010447"/>
    </source>
</evidence>
<dbReference type="GO" id="GO:0031071">
    <property type="term" value="F:cysteine desulfurase activity"/>
    <property type="evidence" value="ECO:0007669"/>
    <property type="project" value="UniProtKB-EC"/>
</dbReference>
<reference evidence="7 8" key="1">
    <citation type="submission" date="2018-08" db="EMBL/GenBank/DDBJ databases">
        <title>Genome of Clostridium chromiireducens C1, DSM12136.</title>
        <authorList>
            <person name="Xing M."/>
            <person name="Wei Y."/>
            <person name="Ang E.L."/>
            <person name="Zhao H."/>
            <person name="Zhang Y."/>
        </authorList>
    </citation>
    <scope>NUCLEOTIDE SEQUENCE [LARGE SCALE GENOMIC DNA]</scope>
    <source>
        <strain evidence="7 8">C1</strain>
    </source>
</reference>
<dbReference type="Proteomes" id="UP000265930">
    <property type="component" value="Unassembled WGS sequence"/>
</dbReference>
<evidence type="ECO:0000259" key="6">
    <source>
        <dbReference type="Pfam" id="PF00266"/>
    </source>
</evidence>
<dbReference type="EC" id="2.8.1.7" evidence="3"/>
<dbReference type="InterPro" id="IPR010969">
    <property type="entry name" value="Cys_dSase-rel_unknwn_funct"/>
</dbReference>
<dbReference type="InterPro" id="IPR015422">
    <property type="entry name" value="PyrdxlP-dep_Trfase_small"/>
</dbReference>
<dbReference type="EMBL" id="QXDJ01000011">
    <property type="protein sequence ID" value="RII31936.1"/>
    <property type="molecule type" value="Genomic_DNA"/>
</dbReference>
<feature type="domain" description="Aminotransferase class V" evidence="6">
    <location>
        <begin position="3"/>
        <end position="371"/>
    </location>
</feature>
<dbReference type="InterPro" id="IPR015421">
    <property type="entry name" value="PyrdxlP-dep_Trfase_major"/>
</dbReference>
<comment type="cofactor">
    <cofactor evidence="1">
        <name>pyridoxal 5'-phosphate</name>
        <dbReference type="ChEBI" id="CHEBI:597326"/>
    </cofactor>
</comment>
<proteinExistence type="inferred from homology"/>
<dbReference type="PANTHER" id="PTHR43586">
    <property type="entry name" value="CYSTEINE DESULFURASE"/>
    <property type="match status" value="1"/>
</dbReference>
<gene>
    <name evidence="7" type="ORF">D2A34_25885</name>
</gene>
<keyword evidence="7" id="KW-0808">Transferase</keyword>
<dbReference type="Gene3D" id="3.90.1150.10">
    <property type="entry name" value="Aspartate Aminotransferase, domain 1"/>
    <property type="match status" value="1"/>
</dbReference>
<evidence type="ECO:0000256" key="4">
    <source>
        <dbReference type="ARBA" id="ARBA00022898"/>
    </source>
</evidence>
<dbReference type="PANTHER" id="PTHR43586:SF4">
    <property type="entry name" value="ISOPENICILLIN N EPIMERASE"/>
    <property type="match status" value="1"/>
</dbReference>
<evidence type="ECO:0000256" key="5">
    <source>
        <dbReference type="ARBA" id="ARBA00050776"/>
    </source>
</evidence>
<evidence type="ECO:0000313" key="8">
    <source>
        <dbReference type="Proteomes" id="UP000265930"/>
    </source>
</evidence>
<comment type="catalytic activity">
    <reaction evidence="5">
        <text>(sulfur carrier)-H + L-cysteine = (sulfur carrier)-SH + L-alanine</text>
        <dbReference type="Rhea" id="RHEA:43892"/>
        <dbReference type="Rhea" id="RHEA-COMP:14737"/>
        <dbReference type="Rhea" id="RHEA-COMP:14739"/>
        <dbReference type="ChEBI" id="CHEBI:29917"/>
        <dbReference type="ChEBI" id="CHEBI:35235"/>
        <dbReference type="ChEBI" id="CHEBI:57972"/>
        <dbReference type="ChEBI" id="CHEBI:64428"/>
        <dbReference type="EC" id="2.8.1.7"/>
    </reaction>
</comment>
<dbReference type="SUPFAM" id="SSF53383">
    <property type="entry name" value="PLP-dependent transferases"/>
    <property type="match status" value="1"/>
</dbReference>
<dbReference type="PIRSF" id="PIRSF005572">
    <property type="entry name" value="NifS"/>
    <property type="match status" value="1"/>
</dbReference>
<keyword evidence="4" id="KW-0663">Pyridoxal phosphate</keyword>
<dbReference type="InterPro" id="IPR016454">
    <property type="entry name" value="Cysteine_dSase"/>
</dbReference>